<comment type="pathway">
    <text evidence="2">Protein modification; protein glycosylation.</text>
</comment>
<dbReference type="EMBL" id="CAAALY010079563">
    <property type="protein sequence ID" value="VEL26333.1"/>
    <property type="molecule type" value="Genomic_DNA"/>
</dbReference>
<keyword evidence="5" id="KW-0808">Transferase</keyword>
<evidence type="ECO:0000313" key="10">
    <source>
        <dbReference type="EMBL" id="VEL26333.1"/>
    </source>
</evidence>
<evidence type="ECO:0000256" key="2">
    <source>
        <dbReference type="ARBA" id="ARBA00004922"/>
    </source>
</evidence>
<dbReference type="UniPathway" id="UPA00378"/>
<organism evidence="10 11">
    <name type="scientific">Protopolystoma xenopodis</name>
    <dbReference type="NCBI Taxonomy" id="117903"/>
    <lineage>
        <taxon>Eukaryota</taxon>
        <taxon>Metazoa</taxon>
        <taxon>Spiralia</taxon>
        <taxon>Lophotrochozoa</taxon>
        <taxon>Platyhelminthes</taxon>
        <taxon>Monogenea</taxon>
        <taxon>Polyopisthocotylea</taxon>
        <taxon>Polystomatidea</taxon>
        <taxon>Polystomatidae</taxon>
        <taxon>Protopolystoma</taxon>
    </lineage>
</organism>
<dbReference type="InterPro" id="IPR004856">
    <property type="entry name" value="Glyco_trans_ALG6/ALG8"/>
</dbReference>
<evidence type="ECO:0000256" key="1">
    <source>
        <dbReference type="ARBA" id="ARBA00004477"/>
    </source>
</evidence>
<dbReference type="Pfam" id="PF03155">
    <property type="entry name" value="Alg6_Alg8"/>
    <property type="match status" value="1"/>
</dbReference>
<dbReference type="AlphaFoldDB" id="A0A448X2Q1"/>
<evidence type="ECO:0000256" key="3">
    <source>
        <dbReference type="ARBA" id="ARBA00008715"/>
    </source>
</evidence>
<evidence type="ECO:0000256" key="9">
    <source>
        <dbReference type="ARBA" id="ARBA00023136"/>
    </source>
</evidence>
<sequence length="87" mass="10497">MNHSKLFYYYFSSHSTDFEVHRNWLAITHSLPISKWYIEITHHFLHGSSTFYLGWQLFLIHKCSSKLFLISRNLGFSIILYRHSEES</sequence>
<evidence type="ECO:0000256" key="6">
    <source>
        <dbReference type="ARBA" id="ARBA00022692"/>
    </source>
</evidence>
<keyword evidence="11" id="KW-1185">Reference proteome</keyword>
<evidence type="ECO:0008006" key="12">
    <source>
        <dbReference type="Google" id="ProtNLM"/>
    </source>
</evidence>
<dbReference type="GO" id="GO:0016758">
    <property type="term" value="F:hexosyltransferase activity"/>
    <property type="evidence" value="ECO:0007669"/>
    <property type="project" value="InterPro"/>
</dbReference>
<gene>
    <name evidence="10" type="ORF">PXEA_LOCUS19773</name>
</gene>
<evidence type="ECO:0000256" key="8">
    <source>
        <dbReference type="ARBA" id="ARBA00022989"/>
    </source>
</evidence>
<keyword evidence="7" id="KW-0256">Endoplasmic reticulum</keyword>
<comment type="similarity">
    <text evidence="3">Belongs to the ALG6/ALG8 glucosyltransferase family.</text>
</comment>
<evidence type="ECO:0000256" key="7">
    <source>
        <dbReference type="ARBA" id="ARBA00022824"/>
    </source>
</evidence>
<comment type="subcellular location">
    <subcellularLocation>
        <location evidence="1">Endoplasmic reticulum membrane</location>
        <topology evidence="1">Multi-pass membrane protein</topology>
    </subcellularLocation>
</comment>
<reference evidence="10" key="1">
    <citation type="submission" date="2018-11" db="EMBL/GenBank/DDBJ databases">
        <authorList>
            <consortium name="Pathogen Informatics"/>
        </authorList>
    </citation>
    <scope>NUCLEOTIDE SEQUENCE</scope>
</reference>
<evidence type="ECO:0000256" key="5">
    <source>
        <dbReference type="ARBA" id="ARBA00022679"/>
    </source>
</evidence>
<evidence type="ECO:0000313" key="11">
    <source>
        <dbReference type="Proteomes" id="UP000784294"/>
    </source>
</evidence>
<keyword evidence="9" id="KW-0472">Membrane</keyword>
<protein>
    <recommendedName>
        <fullName evidence="12">Alpha-1,3-glucosyltransferase</fullName>
    </recommendedName>
</protein>
<keyword evidence="6" id="KW-0812">Transmembrane</keyword>
<name>A0A448X2Q1_9PLAT</name>
<comment type="caution">
    <text evidence="10">The sequence shown here is derived from an EMBL/GenBank/DDBJ whole genome shotgun (WGS) entry which is preliminary data.</text>
</comment>
<dbReference type="OrthoDB" id="1689333at2759"/>
<evidence type="ECO:0000256" key="4">
    <source>
        <dbReference type="ARBA" id="ARBA00022676"/>
    </source>
</evidence>
<keyword evidence="8" id="KW-1133">Transmembrane helix</keyword>
<dbReference type="Proteomes" id="UP000784294">
    <property type="component" value="Unassembled WGS sequence"/>
</dbReference>
<proteinExistence type="inferred from homology"/>
<accession>A0A448X2Q1</accession>
<dbReference type="GO" id="GO:0005789">
    <property type="term" value="C:endoplasmic reticulum membrane"/>
    <property type="evidence" value="ECO:0007669"/>
    <property type="project" value="UniProtKB-SubCell"/>
</dbReference>
<keyword evidence="4" id="KW-0328">Glycosyltransferase</keyword>